<keyword evidence="2" id="KW-1133">Transmembrane helix</keyword>
<evidence type="ECO:0000256" key="2">
    <source>
        <dbReference type="SAM" id="Phobius"/>
    </source>
</evidence>
<feature type="compositionally biased region" description="Low complexity" evidence="1">
    <location>
        <begin position="159"/>
        <end position="192"/>
    </location>
</feature>
<dbReference type="OrthoDB" id="4230433at2"/>
<dbReference type="RefSeq" id="WP_143172643.1">
    <property type="nucleotide sequence ID" value="NZ_FRBI01000038.1"/>
</dbReference>
<accession>A0A1M7QNC4</accession>
<feature type="region of interest" description="Disordered" evidence="1">
    <location>
        <begin position="281"/>
        <end position="307"/>
    </location>
</feature>
<name>A0A1M7QNC4_9ACTN</name>
<reference evidence="3 4" key="1">
    <citation type="submission" date="2016-11" db="EMBL/GenBank/DDBJ databases">
        <authorList>
            <person name="Jaros S."/>
            <person name="Januszkiewicz K."/>
            <person name="Wedrychowicz H."/>
        </authorList>
    </citation>
    <scope>NUCLEOTIDE SEQUENCE [LARGE SCALE GENOMIC DNA]</scope>
    <source>
        <strain evidence="3 4">CGMCC 4.2025</strain>
    </source>
</reference>
<feature type="compositionally biased region" description="Low complexity" evidence="1">
    <location>
        <begin position="281"/>
        <end position="292"/>
    </location>
</feature>
<feature type="transmembrane region" description="Helical" evidence="2">
    <location>
        <begin position="215"/>
        <end position="238"/>
    </location>
</feature>
<protein>
    <submittedName>
        <fullName evidence="3">Uncharacterized protein</fullName>
    </submittedName>
</protein>
<feature type="transmembrane region" description="Helical" evidence="2">
    <location>
        <begin position="336"/>
        <end position="356"/>
    </location>
</feature>
<organism evidence="3 4">
    <name type="scientific">Actinacidiphila paucisporea</name>
    <dbReference type="NCBI Taxonomy" id="310782"/>
    <lineage>
        <taxon>Bacteria</taxon>
        <taxon>Bacillati</taxon>
        <taxon>Actinomycetota</taxon>
        <taxon>Actinomycetes</taxon>
        <taxon>Kitasatosporales</taxon>
        <taxon>Streptomycetaceae</taxon>
        <taxon>Actinacidiphila</taxon>
    </lineage>
</organism>
<keyword evidence="2" id="KW-0472">Membrane</keyword>
<dbReference type="EMBL" id="FRBI01000038">
    <property type="protein sequence ID" value="SHN32857.1"/>
    <property type="molecule type" value="Genomic_DNA"/>
</dbReference>
<evidence type="ECO:0000313" key="4">
    <source>
        <dbReference type="Proteomes" id="UP000184111"/>
    </source>
</evidence>
<gene>
    <name evidence="3" type="ORF">SAMN05216499_13841</name>
</gene>
<sequence>MGTIGGRKLETGMLATLLGYVAGAASGHQGARYWAPLIELVGSADGSSPAPAGDRPTIDPARRPAALGVAGPPDPAAGLALLTALREAPDDRATARQLARWLMDTAAADSRFGADFMRWRRSLRLLEEFVGTLPEQRGPGEPEATAASGTSGGSGGRATGAMADVGALPAPGGAAAAPGPGAGPTAAPFTGPSSAPSSEATRADRPAGLPSWARWFVMVGLALAVCAVTMWVAGALLLPPLLEESADRWVVAASLGVAAAAVVAAAGPGFADLPGRGAEQGATAGAASSVPGPAGGGGPGGLPPGGIQLTGSRRSSQIVVSGGGRTTVTVGLQSRALVAVVVLALVVAVTTTFIGLHRSSADDAGAGPSSGGADGVRTGSGVISATTTVSGPSTAVHYYWPKAKEVLDGDLGAGRALAEEPGIAHLADGILITLQTSSTEAVLINEIQVVHLQRRTDPRAGLYVDVPCGGCGAQGEPRSFSTRLDDRTPRVVPSTRSAAGVYFYVTAGSPEEFRIEVGDHHCDCTFDLEVDWLDQGKAHTTLLDNAGRHFHAMGSDDLSWFRDYNPGGAESVLVPEPTPTGHAA</sequence>
<proteinExistence type="predicted"/>
<keyword evidence="4" id="KW-1185">Reference proteome</keyword>
<keyword evidence="2" id="KW-0812">Transmembrane</keyword>
<dbReference type="Proteomes" id="UP000184111">
    <property type="component" value="Unassembled WGS sequence"/>
</dbReference>
<feature type="transmembrane region" description="Helical" evidence="2">
    <location>
        <begin position="250"/>
        <end position="271"/>
    </location>
</feature>
<feature type="region of interest" description="Disordered" evidence="1">
    <location>
        <begin position="45"/>
        <end position="72"/>
    </location>
</feature>
<feature type="compositionally biased region" description="Gly residues" evidence="1">
    <location>
        <begin position="293"/>
        <end position="304"/>
    </location>
</feature>
<evidence type="ECO:0000256" key="1">
    <source>
        <dbReference type="SAM" id="MobiDB-lite"/>
    </source>
</evidence>
<dbReference type="AlphaFoldDB" id="A0A1M7QNC4"/>
<feature type="region of interest" description="Disordered" evidence="1">
    <location>
        <begin position="133"/>
        <end position="205"/>
    </location>
</feature>
<evidence type="ECO:0000313" key="3">
    <source>
        <dbReference type="EMBL" id="SHN32857.1"/>
    </source>
</evidence>